<evidence type="ECO:0000259" key="1">
    <source>
        <dbReference type="Pfam" id="PF10592"/>
    </source>
</evidence>
<dbReference type="Pfam" id="PF10592">
    <property type="entry name" value="AIPR"/>
    <property type="match status" value="1"/>
</dbReference>
<comment type="caution">
    <text evidence="2">The sequence shown here is derived from an EMBL/GenBank/DDBJ whole genome shotgun (WGS) entry which is preliminary data.</text>
</comment>
<dbReference type="InterPro" id="IPR018891">
    <property type="entry name" value="AIPR_C"/>
</dbReference>
<dbReference type="Proteomes" id="UP001592582">
    <property type="component" value="Unassembled WGS sequence"/>
</dbReference>
<name>A0ABV6VB58_9ACTN</name>
<dbReference type="RefSeq" id="WP_380509626.1">
    <property type="nucleotide sequence ID" value="NZ_JBHEZX010000006.1"/>
</dbReference>
<dbReference type="EMBL" id="JBHEZX010000006">
    <property type="protein sequence ID" value="MFC1410956.1"/>
    <property type="molecule type" value="Genomic_DNA"/>
</dbReference>
<sequence>MDRITEGLVKQFQQERGLKNLTESEAFEDFAGFCVISSYFEDEFDPDEFRMGAGGDLGVDIAAIIINGDLLLDAADVRAAVAQAKTLDVRIIIVQAKTTQGFEAKVFTDLADNLVELITSDMIPYPASPEIANLRECIDAIYADLGKLSRGGLPALSVRYASTGAVGDNMLEAKRKTAVKRLDQTNYFSEVDAIPLGARELRELYQRATSAVSAEFTMPKRITLPKMPLVEQAFLGVLPAKDLVKILTDPGGGIRKTLFFENVRDFQDYNPVNLEIQQTVKNSEGRERFAVLNNGITIVTRELTLAGDDIHIRDFQIVNGCQTCHVLFDEKANLTDGVHVNVRLIQSREENVITEITTATNRQTAVTDEDLQARENFHKELEVLFQSFSDSERLYYERRSRQYSSQQTVEKTRIVTRSLLTRTFASMFLNEPSRAGRYYKELKETRESDLFQPHQNALSYYTSAATSYRIEWLFRTKRIDRKYTPAKYQLLMAVKTYLLGTGDLPQGNRLADRECKKILDVMWDPAKAEELIQKLLPAVDIAAQGEDASGAITRDTVRTLRFADNLRRAVRQLEGSQ</sequence>
<protein>
    <submittedName>
        <fullName evidence="2">AIPR family protein</fullName>
    </submittedName>
</protein>
<evidence type="ECO:0000313" key="2">
    <source>
        <dbReference type="EMBL" id="MFC1410956.1"/>
    </source>
</evidence>
<organism evidence="2 3">
    <name type="scientific">Streptacidiphilus alkalitolerans</name>
    <dbReference type="NCBI Taxonomy" id="3342712"/>
    <lineage>
        <taxon>Bacteria</taxon>
        <taxon>Bacillati</taxon>
        <taxon>Actinomycetota</taxon>
        <taxon>Actinomycetes</taxon>
        <taxon>Kitasatosporales</taxon>
        <taxon>Streptomycetaceae</taxon>
        <taxon>Streptacidiphilus</taxon>
    </lineage>
</organism>
<evidence type="ECO:0000313" key="3">
    <source>
        <dbReference type="Proteomes" id="UP001592582"/>
    </source>
</evidence>
<proteinExistence type="predicted"/>
<keyword evidence="3" id="KW-1185">Reference proteome</keyword>
<feature type="domain" description="Abortive phage infection protein C-terminal" evidence="1">
    <location>
        <begin position="259"/>
        <end position="473"/>
    </location>
</feature>
<accession>A0ABV6VB58</accession>
<reference evidence="2 3" key="1">
    <citation type="submission" date="2024-09" db="EMBL/GenBank/DDBJ databases">
        <authorList>
            <person name="Lee S.D."/>
        </authorList>
    </citation>
    <scope>NUCLEOTIDE SEQUENCE [LARGE SCALE GENOMIC DNA]</scope>
    <source>
        <strain evidence="2 3">N1-1</strain>
    </source>
</reference>
<gene>
    <name evidence="2" type="ORF">ACEZDG_16980</name>
</gene>